<evidence type="ECO:0000313" key="1">
    <source>
        <dbReference type="EMBL" id="GHE82686.1"/>
    </source>
</evidence>
<dbReference type="AlphaFoldDB" id="A0A919A2H1"/>
<reference evidence="1" key="1">
    <citation type="journal article" date="2014" name="Int. J. Syst. Evol. Microbiol.">
        <title>Complete genome sequence of Corynebacterium casei LMG S-19264T (=DSM 44701T), isolated from a smear-ripened cheese.</title>
        <authorList>
            <consortium name="US DOE Joint Genome Institute (JGI-PGF)"/>
            <person name="Walter F."/>
            <person name="Albersmeier A."/>
            <person name="Kalinowski J."/>
            <person name="Ruckert C."/>
        </authorList>
    </citation>
    <scope>NUCLEOTIDE SEQUENCE</scope>
    <source>
        <strain evidence="1">JCM 3302</strain>
    </source>
</reference>
<organism evidence="1 2">
    <name type="scientific">Streptomyces spiralis</name>
    <dbReference type="NCBI Taxonomy" id="66376"/>
    <lineage>
        <taxon>Bacteria</taxon>
        <taxon>Bacillati</taxon>
        <taxon>Actinomycetota</taxon>
        <taxon>Actinomycetes</taxon>
        <taxon>Kitasatosporales</taxon>
        <taxon>Streptomycetaceae</taxon>
        <taxon>Streptomyces</taxon>
    </lineage>
</organism>
<reference evidence="1" key="2">
    <citation type="submission" date="2020-09" db="EMBL/GenBank/DDBJ databases">
        <authorList>
            <person name="Sun Q."/>
            <person name="Ohkuma M."/>
        </authorList>
    </citation>
    <scope>NUCLEOTIDE SEQUENCE</scope>
    <source>
        <strain evidence="1">JCM 3302</strain>
    </source>
</reference>
<accession>A0A919A2H1</accession>
<evidence type="ECO:0000313" key="2">
    <source>
        <dbReference type="Proteomes" id="UP000641386"/>
    </source>
</evidence>
<comment type="caution">
    <text evidence="1">The sequence shown here is derived from an EMBL/GenBank/DDBJ whole genome shotgun (WGS) entry which is preliminary data.</text>
</comment>
<sequence length="55" mass="5869">MKHRIVVLGAGYAGAFAAGNLARRLSLADTQITMVNAVLQDPLLIPAGHQAMRLR</sequence>
<dbReference type="SUPFAM" id="SSF51905">
    <property type="entry name" value="FAD/NAD(P)-binding domain"/>
    <property type="match status" value="1"/>
</dbReference>
<evidence type="ECO:0008006" key="3">
    <source>
        <dbReference type="Google" id="ProtNLM"/>
    </source>
</evidence>
<gene>
    <name evidence="1" type="ORF">GCM10014715_43120</name>
</gene>
<dbReference type="Proteomes" id="UP000641386">
    <property type="component" value="Unassembled WGS sequence"/>
</dbReference>
<name>A0A919A2H1_9ACTN</name>
<dbReference type="Gene3D" id="3.50.50.100">
    <property type="match status" value="1"/>
</dbReference>
<dbReference type="EMBL" id="BNBC01000020">
    <property type="protein sequence ID" value="GHE82686.1"/>
    <property type="molecule type" value="Genomic_DNA"/>
</dbReference>
<dbReference type="InterPro" id="IPR036188">
    <property type="entry name" value="FAD/NAD-bd_sf"/>
</dbReference>
<protein>
    <recommendedName>
        <fullName evidence="3">Oxidoreductase</fullName>
    </recommendedName>
</protein>
<dbReference type="RefSeq" id="WP_189902772.1">
    <property type="nucleotide sequence ID" value="NZ_BNBC01000020.1"/>
</dbReference>
<proteinExistence type="predicted"/>
<keyword evidence="2" id="KW-1185">Reference proteome</keyword>